<evidence type="ECO:0000313" key="2">
    <source>
        <dbReference type="EMBL" id="UYT10303.1"/>
    </source>
</evidence>
<gene>
    <name evidence="2" type="ORF">OF801_10225</name>
</gene>
<dbReference type="Proteomes" id="UP001164042">
    <property type="component" value="Chromosome"/>
</dbReference>
<feature type="region of interest" description="Disordered" evidence="1">
    <location>
        <begin position="1"/>
        <end position="42"/>
    </location>
</feature>
<proteinExistence type="predicted"/>
<dbReference type="AlphaFoldDB" id="A0AA46YUF1"/>
<dbReference type="EMBL" id="CP109635">
    <property type="protein sequence ID" value="UYT10303.1"/>
    <property type="molecule type" value="Genomic_DNA"/>
</dbReference>
<protein>
    <submittedName>
        <fullName evidence="2">Uncharacterized protein</fullName>
    </submittedName>
</protein>
<reference evidence="2" key="1">
    <citation type="submission" date="2022-10" db="EMBL/GenBank/DDBJ databases">
        <title>Genome assembly of Lactococcus garvieae isolates from cricket gut.</title>
        <authorList>
            <person name="Luecke A.R."/>
            <person name="Brown A.M.V."/>
            <person name="Wakeman C.A."/>
        </authorList>
    </citation>
    <scope>NUCLEOTIDE SEQUENCE</scope>
    <source>
        <strain evidence="2">Alexii-11_2</strain>
    </source>
</reference>
<name>A0AA46YUF1_9LACT</name>
<organism evidence="2 3">
    <name type="scientific">Lactococcus garvieae</name>
    <dbReference type="NCBI Taxonomy" id="1363"/>
    <lineage>
        <taxon>Bacteria</taxon>
        <taxon>Bacillati</taxon>
        <taxon>Bacillota</taxon>
        <taxon>Bacilli</taxon>
        <taxon>Lactobacillales</taxon>
        <taxon>Streptococcaceae</taxon>
        <taxon>Lactococcus</taxon>
    </lineage>
</organism>
<evidence type="ECO:0000256" key="1">
    <source>
        <dbReference type="SAM" id="MobiDB-lite"/>
    </source>
</evidence>
<accession>A0AA46YUF1</accession>
<evidence type="ECO:0000313" key="3">
    <source>
        <dbReference type="Proteomes" id="UP001164042"/>
    </source>
</evidence>
<sequence length="110" mass="12459">MPNKFAARAQKLEKRKKSTLDLLPPQPAQGNKKKKRSSLKSVKINTNTEQILDILKMATSKTYVDLMDEALTNYLEVVALENVKVKAMQALINDHQAVDERQTSIEEFMG</sequence>
<dbReference type="RefSeq" id="WP_264308156.1">
    <property type="nucleotide sequence ID" value="NZ_CP109635.1"/>
</dbReference>